<dbReference type="GO" id="GO:0006508">
    <property type="term" value="P:proteolysis"/>
    <property type="evidence" value="ECO:0007669"/>
    <property type="project" value="UniProtKB-KW"/>
</dbReference>
<evidence type="ECO:0000259" key="5">
    <source>
        <dbReference type="Pfam" id="PF04586"/>
    </source>
</evidence>
<name>A0ABU0BHK6_9HYPH</name>
<feature type="compositionally biased region" description="Acidic residues" evidence="4">
    <location>
        <begin position="419"/>
        <end position="431"/>
    </location>
</feature>
<dbReference type="EMBL" id="JAUSUI010000013">
    <property type="protein sequence ID" value="MDQ0305324.1"/>
    <property type="molecule type" value="Genomic_DNA"/>
</dbReference>
<evidence type="ECO:0000313" key="7">
    <source>
        <dbReference type="Proteomes" id="UP001224682"/>
    </source>
</evidence>
<dbReference type="InterPro" id="IPR054613">
    <property type="entry name" value="Peptidase_S78_dom"/>
</dbReference>
<proteinExistence type="predicted"/>
<evidence type="ECO:0000256" key="4">
    <source>
        <dbReference type="SAM" id="MobiDB-lite"/>
    </source>
</evidence>
<dbReference type="RefSeq" id="WP_307023266.1">
    <property type="nucleotide sequence ID" value="NZ_JAUSUI010000013.1"/>
</dbReference>
<evidence type="ECO:0000256" key="3">
    <source>
        <dbReference type="ARBA" id="ARBA00022801"/>
    </source>
</evidence>
<evidence type="ECO:0000256" key="1">
    <source>
        <dbReference type="ARBA" id="ARBA00022612"/>
    </source>
</evidence>
<keyword evidence="7" id="KW-1185">Reference proteome</keyword>
<keyword evidence="2 6" id="KW-0645">Protease</keyword>
<evidence type="ECO:0000256" key="2">
    <source>
        <dbReference type="ARBA" id="ARBA00022670"/>
    </source>
</evidence>
<organism evidence="6 7">
    <name type="scientific">Ancylobacter polymorphus</name>
    <dbReference type="NCBI Taxonomy" id="223390"/>
    <lineage>
        <taxon>Bacteria</taxon>
        <taxon>Pseudomonadati</taxon>
        <taxon>Pseudomonadota</taxon>
        <taxon>Alphaproteobacteria</taxon>
        <taxon>Hyphomicrobiales</taxon>
        <taxon>Xanthobacteraceae</taxon>
        <taxon>Ancylobacter</taxon>
    </lineage>
</organism>
<feature type="domain" description="Prohead serine protease" evidence="5">
    <location>
        <begin position="54"/>
        <end position="155"/>
    </location>
</feature>
<sequence>MSAPRLTKVYKAATEALADKRQVRVICSTEEVDRAGEIVVQAGIDFSHYMASGAGTVLWNHDTDKPIAKCVDIVVRNGRIEALVQFPPEGEDEEADRYYAKIKFGSVSGISIGFAPIEMEPLDRSNPKKGPQKYLKAELLEFSFTPVQANRGSLVIERGAGAVWKVGASLNLSASDEAGWDEGQASESIFDKAGFGSDTPDPTFARKGFLLYDASRPADRKSYQLPFAKMVDGRLVADAEGLKAAGEFLQQSSIPEDVAEKARAVINHYEGKMAKTDKPVAKTAPAIKVKGLYDIGRLASLLSELGWVHDCSVWEAQMEEDGSGVPKMLADAMQAVAAALLAMTAEEVAELLAQITPEGEIAVKAGIVPATASPIKKAFAAARVKAGRKFSASTRSSMRSACKSIMDGHDALVALIGVEEEDDEEGEEPEDVEKTAKPDRGAAVLLNQRQRRLEVMRRQAA</sequence>
<reference evidence="6 7" key="1">
    <citation type="submission" date="2023-07" db="EMBL/GenBank/DDBJ databases">
        <title>Genomic Encyclopedia of Type Strains, Phase IV (KMG-IV): sequencing the most valuable type-strain genomes for metagenomic binning, comparative biology and taxonomic classification.</title>
        <authorList>
            <person name="Goeker M."/>
        </authorList>
    </citation>
    <scope>NUCLEOTIDE SEQUENCE [LARGE SCALE GENOMIC DNA]</scope>
    <source>
        <strain evidence="6 7">DSM 2457</strain>
    </source>
</reference>
<protein>
    <submittedName>
        <fullName evidence="6">HK97 family phage prohead protease</fullName>
    </submittedName>
</protein>
<gene>
    <name evidence="6" type="ORF">J2S75_004376</name>
</gene>
<keyword evidence="3" id="KW-0378">Hydrolase</keyword>
<evidence type="ECO:0000313" key="6">
    <source>
        <dbReference type="EMBL" id="MDQ0305324.1"/>
    </source>
</evidence>
<dbReference type="GO" id="GO:0008233">
    <property type="term" value="F:peptidase activity"/>
    <property type="evidence" value="ECO:0007669"/>
    <property type="project" value="UniProtKB-KW"/>
</dbReference>
<dbReference type="Pfam" id="PF04586">
    <property type="entry name" value="Peptidase_S78"/>
    <property type="match status" value="1"/>
</dbReference>
<feature type="region of interest" description="Disordered" evidence="4">
    <location>
        <begin position="419"/>
        <end position="448"/>
    </location>
</feature>
<dbReference type="Proteomes" id="UP001224682">
    <property type="component" value="Unassembled WGS sequence"/>
</dbReference>
<keyword evidence="1" id="KW-1188">Viral release from host cell</keyword>
<accession>A0ABU0BHK6</accession>
<comment type="caution">
    <text evidence="6">The sequence shown here is derived from an EMBL/GenBank/DDBJ whole genome shotgun (WGS) entry which is preliminary data.</text>
</comment>